<dbReference type="RefSeq" id="XP_028487079.1">
    <property type="nucleotide sequence ID" value="XM_028629775.1"/>
</dbReference>
<feature type="compositionally biased region" description="Polar residues" evidence="2">
    <location>
        <begin position="611"/>
        <end position="628"/>
    </location>
</feature>
<feature type="compositionally biased region" description="Low complexity" evidence="2">
    <location>
        <begin position="122"/>
        <end position="134"/>
    </location>
</feature>
<dbReference type="STRING" id="264951.A0A443I049"/>
<feature type="region of interest" description="Disordered" evidence="2">
    <location>
        <begin position="611"/>
        <end position="643"/>
    </location>
</feature>
<feature type="compositionally biased region" description="Polar residues" evidence="2">
    <location>
        <begin position="457"/>
        <end position="478"/>
    </location>
</feature>
<feature type="region of interest" description="Disordered" evidence="2">
    <location>
        <begin position="333"/>
        <end position="425"/>
    </location>
</feature>
<feature type="domain" description="CCZ1/INTU/HSP4 first Longin" evidence="3">
    <location>
        <begin position="15"/>
        <end position="165"/>
    </location>
</feature>
<evidence type="ECO:0000313" key="4">
    <source>
        <dbReference type="EMBL" id="RWQ97434.1"/>
    </source>
</evidence>
<dbReference type="GO" id="GO:0016192">
    <property type="term" value="P:vesicle-mediated transport"/>
    <property type="evidence" value="ECO:0007669"/>
    <property type="project" value="InterPro"/>
</dbReference>
<feature type="region of interest" description="Disordered" evidence="2">
    <location>
        <begin position="122"/>
        <end position="141"/>
    </location>
</feature>
<protein>
    <recommendedName>
        <fullName evidence="3">CCZ1/INTU/HSP4 first Longin domain-containing protein</fullName>
    </recommendedName>
</protein>
<accession>A0A443I049</accession>
<dbReference type="Pfam" id="PF19031">
    <property type="entry name" value="Intu_longin_1"/>
    <property type="match status" value="1"/>
</dbReference>
<sequence>MPEAEPGSVIPAQLSFLAIYNPLLGTSEETLADQIVFYFSKAAAESDAFSDSADAASSARKDDRDVKLRQIGLAQGMVSFARNFSTGEALDSVETERSRIVLHELEKNWWILASVDLTRLPSNSNNGSSSTPNDSRFDYSSREVSPPHLLVQQLRRAHSIFLLHHGTSLDELYNRVGRETACRFLDRFWTRFAWTWDILLNGNPAAEIYNGIKLAAGGELGIGVGEEEWGSGEREVLEDFVYRTDGLLDLVVSRFGDAVPPTDGSDSPKKKNGSSDVPSNKYPWLGSDTCPRPSDGVIFSGVGAISRESLIQVSQWMEWIYRYGEAAYGVNENPSSLRRRKRRRRQLSRHIRDPSGASGTQMKVHRNASHGGTPTRDLSPGIPPPLVALPPQPIENASTNEASRDASRTRSTGTETPDDSSGFGTDTVVKYLTLGYGSSWGFPSLSLPSHPRLSILRQSDGSGSEAGQSLNSSATRPATPSDRLSREEKRRSPADDAVGKFIIGLRDDLEDEDSDDEDIKDGNAQQNTEEKVPKNSRTMLRTLHVRMTTASGDKDTQDISSEEVSKKLQVVVYVHRPFMFTFLFELRTPTLAYPTFYRSIHHQLGPLQKPLLSSTSPENVSQRISTNGAAAASSRRPSAPKQPIYDLVYDPSNRTIRSSIPNIPDPGVFVAEGPSDMRPWSRLEALNVHQRILATYSETLLRPLDMERTCKTNRSWWVTWVRIPHSGKGTVPEQGAAESESFKSAFLIRKASDYATTAGHSRASSGSRFFRDLSGASSLSPSGLSSMTSGKLAEGVGLDPRRYIESLLSLNR</sequence>
<dbReference type="VEuPathDB" id="FungiDB:C8Q69DRAFT_455444"/>
<dbReference type="GO" id="GO:0035658">
    <property type="term" value="C:Mon1-Ccz1 complex"/>
    <property type="evidence" value="ECO:0007669"/>
    <property type="project" value="InterPro"/>
</dbReference>
<feature type="compositionally biased region" description="Pro residues" evidence="2">
    <location>
        <begin position="381"/>
        <end position="393"/>
    </location>
</feature>
<dbReference type="InterPro" id="IPR043987">
    <property type="entry name" value="CCZ1/INTU/HSP4_longin_1"/>
</dbReference>
<comment type="similarity">
    <text evidence="1">Belongs to the CCZ1 family.</text>
</comment>
<feature type="compositionally biased region" description="Acidic residues" evidence="2">
    <location>
        <begin position="508"/>
        <end position="519"/>
    </location>
</feature>
<dbReference type="Proteomes" id="UP000283841">
    <property type="component" value="Unassembled WGS sequence"/>
</dbReference>
<reference evidence="4 5" key="1">
    <citation type="journal article" date="2018" name="Front. Microbiol.">
        <title>Genomic and genetic insights into a cosmopolitan fungus, Paecilomyces variotii (Eurotiales).</title>
        <authorList>
            <person name="Urquhart A.S."/>
            <person name="Mondo S.J."/>
            <person name="Makela M.R."/>
            <person name="Hane J.K."/>
            <person name="Wiebenga A."/>
            <person name="He G."/>
            <person name="Mihaltcheva S."/>
            <person name="Pangilinan J."/>
            <person name="Lipzen A."/>
            <person name="Barry K."/>
            <person name="de Vries R.P."/>
            <person name="Grigoriev I.V."/>
            <person name="Idnurm A."/>
        </authorList>
    </citation>
    <scope>NUCLEOTIDE SEQUENCE [LARGE SCALE GENOMIC DNA]</scope>
    <source>
        <strain evidence="4 5">CBS 101075</strain>
    </source>
</reference>
<evidence type="ECO:0000313" key="5">
    <source>
        <dbReference type="Proteomes" id="UP000283841"/>
    </source>
</evidence>
<feature type="region of interest" description="Disordered" evidence="2">
    <location>
        <begin position="259"/>
        <end position="288"/>
    </location>
</feature>
<feature type="compositionally biased region" description="Basic and acidic residues" evidence="2">
    <location>
        <begin position="483"/>
        <end position="498"/>
    </location>
</feature>
<feature type="compositionally biased region" description="Basic residues" evidence="2">
    <location>
        <begin position="337"/>
        <end position="349"/>
    </location>
</feature>
<dbReference type="GeneID" id="39599052"/>
<dbReference type="EMBL" id="RCNU01000002">
    <property type="protein sequence ID" value="RWQ97434.1"/>
    <property type="molecule type" value="Genomic_DNA"/>
</dbReference>
<evidence type="ECO:0000256" key="2">
    <source>
        <dbReference type="SAM" id="MobiDB-lite"/>
    </source>
</evidence>
<evidence type="ECO:0000259" key="3">
    <source>
        <dbReference type="Pfam" id="PF19031"/>
    </source>
</evidence>
<proteinExistence type="inferred from homology"/>
<keyword evidence="5" id="KW-1185">Reference proteome</keyword>
<evidence type="ECO:0000256" key="1">
    <source>
        <dbReference type="ARBA" id="ARBA00005352"/>
    </source>
</evidence>
<gene>
    <name evidence="4" type="ORF">C8Q69DRAFT_455444</name>
</gene>
<feature type="compositionally biased region" description="Low complexity" evidence="2">
    <location>
        <begin position="629"/>
        <end position="639"/>
    </location>
</feature>
<dbReference type="PANTHER" id="PTHR13056">
    <property type="entry name" value="VACUOLAR FUSION PROTEIN CCZ1 HOMOLOG-RELATED"/>
    <property type="match status" value="1"/>
</dbReference>
<dbReference type="PANTHER" id="PTHR13056:SF0">
    <property type="entry name" value="VACUOLAR FUSION PROTEIN CCZ1 HOMOLOG-RELATED"/>
    <property type="match status" value="1"/>
</dbReference>
<organism evidence="4 5">
    <name type="scientific">Byssochlamys spectabilis</name>
    <name type="common">Paecilomyces variotii</name>
    <dbReference type="NCBI Taxonomy" id="264951"/>
    <lineage>
        <taxon>Eukaryota</taxon>
        <taxon>Fungi</taxon>
        <taxon>Dikarya</taxon>
        <taxon>Ascomycota</taxon>
        <taxon>Pezizomycotina</taxon>
        <taxon>Eurotiomycetes</taxon>
        <taxon>Eurotiomycetidae</taxon>
        <taxon>Eurotiales</taxon>
        <taxon>Thermoascaceae</taxon>
        <taxon>Paecilomyces</taxon>
    </lineage>
</organism>
<feature type="region of interest" description="Disordered" evidence="2">
    <location>
        <begin position="456"/>
        <end position="538"/>
    </location>
</feature>
<dbReference type="AlphaFoldDB" id="A0A443I049"/>
<name>A0A443I049_BYSSP</name>
<comment type="caution">
    <text evidence="4">The sequence shown here is derived from an EMBL/GenBank/DDBJ whole genome shotgun (WGS) entry which is preliminary data.</text>
</comment>
<dbReference type="InterPro" id="IPR013176">
    <property type="entry name" value="Ccz1"/>
</dbReference>